<dbReference type="PANTHER" id="PTHR39176:SF1">
    <property type="entry name" value="PERIPLASMIC PROTEIN"/>
    <property type="match status" value="1"/>
</dbReference>
<dbReference type="AlphaFoldDB" id="A0A1I0FCQ5"/>
<evidence type="ECO:0000256" key="1">
    <source>
        <dbReference type="SAM" id="SignalP"/>
    </source>
</evidence>
<dbReference type="STRING" id="364199.SAMN04489858_106155"/>
<dbReference type="Proteomes" id="UP000199180">
    <property type="component" value="Unassembled WGS sequence"/>
</dbReference>
<protein>
    <submittedName>
        <fullName evidence="3">Uncharacterized conserved protein YecT, DUF1311 family</fullName>
    </submittedName>
</protein>
<organism evidence="3 4">
    <name type="scientific">Paracoccus homiensis</name>
    <dbReference type="NCBI Taxonomy" id="364199"/>
    <lineage>
        <taxon>Bacteria</taxon>
        <taxon>Pseudomonadati</taxon>
        <taxon>Pseudomonadota</taxon>
        <taxon>Alphaproteobacteria</taxon>
        <taxon>Rhodobacterales</taxon>
        <taxon>Paracoccaceae</taxon>
        <taxon>Paracoccus</taxon>
    </lineage>
</organism>
<keyword evidence="1" id="KW-0732">Signal</keyword>
<feature type="chain" id="PRO_5011463583" evidence="1">
    <location>
        <begin position="21"/>
        <end position="157"/>
    </location>
</feature>
<dbReference type="EMBL" id="FOHO01000006">
    <property type="protein sequence ID" value="SET55309.1"/>
    <property type="molecule type" value="Genomic_DNA"/>
</dbReference>
<feature type="domain" description="Lysozyme inhibitor LprI-like N-terminal" evidence="2">
    <location>
        <begin position="55"/>
        <end position="151"/>
    </location>
</feature>
<evidence type="ECO:0000259" key="2">
    <source>
        <dbReference type="Pfam" id="PF07007"/>
    </source>
</evidence>
<dbReference type="Pfam" id="PF07007">
    <property type="entry name" value="LprI"/>
    <property type="match status" value="1"/>
</dbReference>
<dbReference type="PANTHER" id="PTHR39176">
    <property type="entry name" value="PERIPLASMIC PROTEIN-RELATED"/>
    <property type="match status" value="1"/>
</dbReference>
<reference evidence="3 4" key="1">
    <citation type="submission" date="2016-10" db="EMBL/GenBank/DDBJ databases">
        <authorList>
            <person name="de Groot N.N."/>
        </authorList>
    </citation>
    <scope>NUCLEOTIDE SEQUENCE [LARGE SCALE GENOMIC DNA]</scope>
    <source>
        <strain evidence="3 4">DSM 17862</strain>
    </source>
</reference>
<keyword evidence="4" id="KW-1185">Reference proteome</keyword>
<name>A0A1I0FCQ5_9RHOB</name>
<dbReference type="RefSeq" id="WP_090734663.1">
    <property type="nucleotide sequence ID" value="NZ_FOHO01000006.1"/>
</dbReference>
<dbReference type="InterPro" id="IPR009739">
    <property type="entry name" value="LprI-like_N"/>
</dbReference>
<gene>
    <name evidence="3" type="ORF">SAMN04489858_106155</name>
</gene>
<feature type="signal peptide" evidence="1">
    <location>
        <begin position="1"/>
        <end position="20"/>
    </location>
</feature>
<proteinExistence type="predicted"/>
<evidence type="ECO:0000313" key="4">
    <source>
        <dbReference type="Proteomes" id="UP000199180"/>
    </source>
</evidence>
<evidence type="ECO:0000313" key="3">
    <source>
        <dbReference type="EMBL" id="SET55309.1"/>
    </source>
</evidence>
<dbReference type="Gene3D" id="1.20.1270.180">
    <property type="match status" value="1"/>
</dbReference>
<sequence>MHKLIALGLIPLLSAPFAQAQQAPPLDKPAIRACFKDHRNTDGLPDCVGRAATACQTAHPQPETTIAISECLMADATVWDRILSNQYKQTRTHFDYQPELGDHLRDAQRGWIAMRDADCALAYAQYGGGSMRGIAAANCRLRHTALRAFQLYKMRQP</sequence>
<dbReference type="OrthoDB" id="7340239at2"/>
<accession>A0A1I0FCQ5</accession>